<gene>
    <name evidence="1" type="ORF">EMPG_13010</name>
</gene>
<sequence length="53" mass="6323">MGSRRRWMKRGRRGFCKMRIWRLWLIWAGERRGRKGLVGRKACIGSAILVMSM</sequence>
<dbReference type="AlphaFoldDB" id="A0A0H1BK16"/>
<keyword evidence="2" id="KW-1185">Reference proteome</keyword>
<dbReference type="Proteomes" id="UP000053573">
    <property type="component" value="Unassembled WGS sequence"/>
</dbReference>
<organism evidence="1 2">
    <name type="scientific">Blastomyces silverae</name>
    <dbReference type="NCBI Taxonomy" id="2060906"/>
    <lineage>
        <taxon>Eukaryota</taxon>
        <taxon>Fungi</taxon>
        <taxon>Dikarya</taxon>
        <taxon>Ascomycota</taxon>
        <taxon>Pezizomycotina</taxon>
        <taxon>Eurotiomycetes</taxon>
        <taxon>Eurotiomycetidae</taxon>
        <taxon>Onygenales</taxon>
        <taxon>Ajellomycetaceae</taxon>
        <taxon>Blastomyces</taxon>
    </lineage>
</organism>
<evidence type="ECO:0000313" key="2">
    <source>
        <dbReference type="Proteomes" id="UP000053573"/>
    </source>
</evidence>
<reference evidence="2" key="1">
    <citation type="journal article" date="2015" name="PLoS Genet.">
        <title>The dynamic genome and transcriptome of the human fungal pathogen Blastomyces and close relative Emmonsia.</title>
        <authorList>
            <person name="Munoz J.F."/>
            <person name="Gauthier G.M."/>
            <person name="Desjardins C.A."/>
            <person name="Gallo J.E."/>
            <person name="Holder J."/>
            <person name="Sullivan T.D."/>
            <person name="Marty A.J."/>
            <person name="Carmen J.C."/>
            <person name="Chen Z."/>
            <person name="Ding L."/>
            <person name="Gujja S."/>
            <person name="Magrini V."/>
            <person name="Misas E."/>
            <person name="Mitreva M."/>
            <person name="Priest M."/>
            <person name="Saif S."/>
            <person name="Whiston E.A."/>
            <person name="Young S."/>
            <person name="Zeng Q."/>
            <person name="Goldman W.E."/>
            <person name="Mardis E.R."/>
            <person name="Taylor J.W."/>
            <person name="McEwen J.G."/>
            <person name="Clay O.K."/>
            <person name="Klein B.S."/>
            <person name="Cuomo C.A."/>
        </authorList>
    </citation>
    <scope>NUCLEOTIDE SEQUENCE [LARGE SCALE GENOMIC DNA]</scope>
    <source>
        <strain evidence="2">UAMH 139</strain>
    </source>
</reference>
<comment type="caution">
    <text evidence="1">The sequence shown here is derived from an EMBL/GenBank/DDBJ whole genome shotgun (WGS) entry which is preliminary data.</text>
</comment>
<name>A0A0H1BK16_9EURO</name>
<accession>A0A0H1BK16</accession>
<dbReference type="EMBL" id="LDEV01001314">
    <property type="protein sequence ID" value="KLJ11844.1"/>
    <property type="molecule type" value="Genomic_DNA"/>
</dbReference>
<protein>
    <submittedName>
        <fullName evidence="1">Uncharacterized protein</fullName>
    </submittedName>
</protein>
<evidence type="ECO:0000313" key="1">
    <source>
        <dbReference type="EMBL" id="KLJ11844.1"/>
    </source>
</evidence>
<proteinExistence type="predicted"/>